<evidence type="ECO:0000256" key="1">
    <source>
        <dbReference type="SAM" id="MobiDB-lite"/>
    </source>
</evidence>
<feature type="region of interest" description="Disordered" evidence="1">
    <location>
        <begin position="23"/>
        <end position="50"/>
    </location>
</feature>
<name>A0A482VHI5_ASBVE</name>
<sequence>MFWNSSPEKVNIQWERAVPEREGFRARARRNSPERRSDARSQCSGGKGQHRQITVARYGLARLVAARHAIWRLRRTGSQPCENPTDTDSYVPH</sequence>
<feature type="region of interest" description="Disordered" evidence="1">
    <location>
        <begin position="74"/>
        <end position="93"/>
    </location>
</feature>
<dbReference type="Proteomes" id="UP000292052">
    <property type="component" value="Unassembled WGS sequence"/>
</dbReference>
<keyword evidence="3" id="KW-1185">Reference proteome</keyword>
<dbReference type="AlphaFoldDB" id="A0A482VHI5"/>
<proteinExistence type="predicted"/>
<feature type="compositionally biased region" description="Polar residues" evidence="1">
    <location>
        <begin position="76"/>
        <end position="93"/>
    </location>
</feature>
<evidence type="ECO:0000313" key="3">
    <source>
        <dbReference type="Proteomes" id="UP000292052"/>
    </source>
</evidence>
<evidence type="ECO:0000313" key="2">
    <source>
        <dbReference type="EMBL" id="RZC32056.1"/>
    </source>
</evidence>
<dbReference type="OrthoDB" id="10601086at2759"/>
<dbReference type="EMBL" id="QDEB01100502">
    <property type="protein sequence ID" value="RZC32056.1"/>
    <property type="molecule type" value="Genomic_DNA"/>
</dbReference>
<comment type="caution">
    <text evidence="2">The sequence shown here is derived from an EMBL/GenBank/DDBJ whole genome shotgun (WGS) entry which is preliminary data.</text>
</comment>
<feature type="compositionally biased region" description="Basic and acidic residues" evidence="1">
    <location>
        <begin position="23"/>
        <end position="39"/>
    </location>
</feature>
<reference evidence="2 3" key="1">
    <citation type="submission" date="2017-03" db="EMBL/GenBank/DDBJ databases">
        <title>Genome of the blue death feigning beetle - Asbolus verrucosus.</title>
        <authorList>
            <person name="Rider S.D."/>
        </authorList>
    </citation>
    <scope>NUCLEOTIDE SEQUENCE [LARGE SCALE GENOMIC DNA]</scope>
    <source>
        <strain evidence="2">Butters</strain>
        <tissue evidence="2">Head and leg muscle</tissue>
    </source>
</reference>
<accession>A0A482VHI5</accession>
<organism evidence="2 3">
    <name type="scientific">Asbolus verrucosus</name>
    <name type="common">Desert ironclad beetle</name>
    <dbReference type="NCBI Taxonomy" id="1661398"/>
    <lineage>
        <taxon>Eukaryota</taxon>
        <taxon>Metazoa</taxon>
        <taxon>Ecdysozoa</taxon>
        <taxon>Arthropoda</taxon>
        <taxon>Hexapoda</taxon>
        <taxon>Insecta</taxon>
        <taxon>Pterygota</taxon>
        <taxon>Neoptera</taxon>
        <taxon>Endopterygota</taxon>
        <taxon>Coleoptera</taxon>
        <taxon>Polyphaga</taxon>
        <taxon>Cucujiformia</taxon>
        <taxon>Tenebrionidae</taxon>
        <taxon>Pimeliinae</taxon>
        <taxon>Asbolus</taxon>
    </lineage>
</organism>
<gene>
    <name evidence="2" type="ORF">BDFB_011525</name>
</gene>
<protein>
    <submittedName>
        <fullName evidence="2">Uncharacterized protein</fullName>
    </submittedName>
</protein>